<evidence type="ECO:0000313" key="4">
    <source>
        <dbReference type="EMBL" id="TFE19667.1"/>
    </source>
</evidence>
<evidence type="ECO:0000256" key="1">
    <source>
        <dbReference type="ARBA" id="ARBA00022679"/>
    </source>
</evidence>
<feature type="domain" description="N-acetyltransferase" evidence="3">
    <location>
        <begin position="1"/>
        <end position="148"/>
    </location>
</feature>
<name>A0A4Y8LU37_9BACL</name>
<keyword evidence="5" id="KW-1185">Reference proteome</keyword>
<dbReference type="EMBL" id="SOMN01000053">
    <property type="protein sequence ID" value="TFE19667.1"/>
    <property type="molecule type" value="Genomic_DNA"/>
</dbReference>
<reference evidence="4 5" key="1">
    <citation type="submission" date="2019-03" db="EMBL/GenBank/DDBJ databases">
        <title>Cohnella endophytica sp. nov., a novel endophytic bacterium isolated from bark of Sonneratia apetala.</title>
        <authorList>
            <person name="Tuo L."/>
        </authorList>
    </citation>
    <scope>NUCLEOTIDE SEQUENCE [LARGE SCALE GENOMIC DNA]</scope>
    <source>
        <strain evidence="4 5">CCTCC AB 208254</strain>
    </source>
</reference>
<comment type="caution">
    <text evidence="4">The sequence shown here is derived from an EMBL/GenBank/DDBJ whole genome shotgun (WGS) entry which is preliminary data.</text>
</comment>
<gene>
    <name evidence="4" type="ORF">E2980_22525</name>
</gene>
<sequence>MAINQATINDLDELVYLFDQYRIFYIQASDLAGARQFLFDKFEHRESVLFIAREMANNQIIGFTQLYPTFSSISMKRAWILNDLFVLEDYRNRTVAKLLLEHAKEYAIQTHAKGIELSTAYDNVRAQGLYEKLGYKKDEEYYHYYLTL</sequence>
<dbReference type="InterPro" id="IPR016181">
    <property type="entry name" value="Acyl_CoA_acyltransferase"/>
</dbReference>
<protein>
    <submittedName>
        <fullName evidence="4">GNAT family N-acetyltransferase</fullName>
    </submittedName>
</protein>
<organism evidence="4 5">
    <name type="scientific">Cohnella luojiensis</name>
    <dbReference type="NCBI Taxonomy" id="652876"/>
    <lineage>
        <taxon>Bacteria</taxon>
        <taxon>Bacillati</taxon>
        <taxon>Bacillota</taxon>
        <taxon>Bacilli</taxon>
        <taxon>Bacillales</taxon>
        <taxon>Paenibacillaceae</taxon>
        <taxon>Cohnella</taxon>
    </lineage>
</organism>
<dbReference type="Proteomes" id="UP000297900">
    <property type="component" value="Unassembled WGS sequence"/>
</dbReference>
<dbReference type="PROSITE" id="PS51186">
    <property type="entry name" value="GNAT"/>
    <property type="match status" value="1"/>
</dbReference>
<dbReference type="AlphaFoldDB" id="A0A4Y8LU37"/>
<proteinExistence type="predicted"/>
<keyword evidence="1 4" id="KW-0808">Transferase</keyword>
<evidence type="ECO:0000256" key="2">
    <source>
        <dbReference type="ARBA" id="ARBA00023315"/>
    </source>
</evidence>
<dbReference type="OrthoDB" id="9792929at2"/>
<dbReference type="Gene3D" id="3.40.630.30">
    <property type="match status" value="1"/>
</dbReference>
<dbReference type="GO" id="GO:0016747">
    <property type="term" value="F:acyltransferase activity, transferring groups other than amino-acyl groups"/>
    <property type="evidence" value="ECO:0007669"/>
    <property type="project" value="InterPro"/>
</dbReference>
<evidence type="ECO:0000313" key="5">
    <source>
        <dbReference type="Proteomes" id="UP000297900"/>
    </source>
</evidence>
<dbReference type="PANTHER" id="PTHR43420">
    <property type="entry name" value="ACETYLTRANSFERASE"/>
    <property type="match status" value="1"/>
</dbReference>
<dbReference type="InterPro" id="IPR050680">
    <property type="entry name" value="YpeA/RimI_acetyltransf"/>
</dbReference>
<dbReference type="SUPFAM" id="SSF55729">
    <property type="entry name" value="Acyl-CoA N-acyltransferases (Nat)"/>
    <property type="match status" value="1"/>
</dbReference>
<dbReference type="Pfam" id="PF00583">
    <property type="entry name" value="Acetyltransf_1"/>
    <property type="match status" value="1"/>
</dbReference>
<evidence type="ECO:0000259" key="3">
    <source>
        <dbReference type="PROSITE" id="PS51186"/>
    </source>
</evidence>
<keyword evidence="2" id="KW-0012">Acyltransferase</keyword>
<dbReference type="InterPro" id="IPR000182">
    <property type="entry name" value="GNAT_dom"/>
</dbReference>
<accession>A0A4Y8LU37</accession>
<dbReference type="CDD" id="cd04301">
    <property type="entry name" value="NAT_SF"/>
    <property type="match status" value="1"/>
</dbReference>